<dbReference type="SUPFAM" id="SSF141371">
    <property type="entry name" value="PilZ domain-like"/>
    <property type="match status" value="1"/>
</dbReference>
<organism evidence="2">
    <name type="scientific">Methyloraptor flagellatus</name>
    <dbReference type="NCBI Taxonomy" id="3162530"/>
    <lineage>
        <taxon>Bacteria</taxon>
        <taxon>Pseudomonadati</taxon>
        <taxon>Pseudomonadota</taxon>
        <taxon>Alphaproteobacteria</taxon>
        <taxon>Hyphomicrobiales</taxon>
        <taxon>Ancalomicrobiaceae</taxon>
        <taxon>Methyloraptor</taxon>
    </lineage>
</organism>
<accession>A0AAU7XC45</accession>
<dbReference type="RefSeq" id="WP_407050409.1">
    <property type="nucleotide sequence ID" value="NZ_CP158568.1"/>
</dbReference>
<protein>
    <submittedName>
        <fullName evidence="2">PilZ domain-containing protein</fullName>
    </submittedName>
</protein>
<evidence type="ECO:0000313" key="2">
    <source>
        <dbReference type="EMBL" id="XBY45318.1"/>
    </source>
</evidence>
<feature type="domain" description="PilZ" evidence="1">
    <location>
        <begin position="13"/>
        <end position="90"/>
    </location>
</feature>
<dbReference type="KEGG" id="mflg:ABS361_03260"/>
<sequence>MQYVDPSGTLRAERRRQPRARMLAPGSAVVNNGWSTFDLTIRNRSQGGVRVELPGPSPLPSRFELRFENRKHWVEIAWRRGLTLGLTFEDSGAEILPFRPRRPAERG</sequence>
<dbReference type="AlphaFoldDB" id="A0AAU7XC45"/>
<name>A0AAU7XC45_9HYPH</name>
<dbReference type="EMBL" id="CP158568">
    <property type="protein sequence ID" value="XBY45318.1"/>
    <property type="molecule type" value="Genomic_DNA"/>
</dbReference>
<dbReference type="Pfam" id="PF07238">
    <property type="entry name" value="PilZ"/>
    <property type="match status" value="1"/>
</dbReference>
<reference evidence="2" key="1">
    <citation type="submission" date="2024-06" db="EMBL/GenBank/DDBJ databases">
        <title>Methylostella associata gen. nov., sp. nov., a novel Ancalomicrobiaceae-affiliated facultatively methylotrophic bacteria that feed on methanotrophs of the genus Methylococcus.</title>
        <authorList>
            <person name="Saltykova V."/>
            <person name="Danilova O.V."/>
            <person name="Oshkin I.Y."/>
            <person name="Belova S.E."/>
            <person name="Pimenov N.V."/>
            <person name="Dedysh S.N."/>
        </authorList>
    </citation>
    <scope>NUCLEOTIDE SEQUENCE</scope>
    <source>
        <strain evidence="2">S20</strain>
    </source>
</reference>
<dbReference type="InterPro" id="IPR009875">
    <property type="entry name" value="PilZ_domain"/>
</dbReference>
<dbReference type="GO" id="GO:0035438">
    <property type="term" value="F:cyclic-di-GMP binding"/>
    <property type="evidence" value="ECO:0007669"/>
    <property type="project" value="InterPro"/>
</dbReference>
<evidence type="ECO:0000259" key="1">
    <source>
        <dbReference type="Pfam" id="PF07238"/>
    </source>
</evidence>
<proteinExistence type="predicted"/>
<gene>
    <name evidence="2" type="ORF">ABS361_03260</name>
</gene>